<gene>
    <name evidence="2" type="ORF">KRR39_04860</name>
</gene>
<evidence type="ECO:0000313" key="2">
    <source>
        <dbReference type="EMBL" id="QWZ09139.1"/>
    </source>
</evidence>
<evidence type="ECO:0008006" key="4">
    <source>
        <dbReference type="Google" id="ProtNLM"/>
    </source>
</evidence>
<dbReference type="Proteomes" id="UP000683575">
    <property type="component" value="Chromosome"/>
</dbReference>
<reference evidence="2" key="1">
    <citation type="submission" date="2021-06" db="EMBL/GenBank/DDBJ databases">
        <title>Complete genome sequence of Nocardioides sp. G188.</title>
        <authorList>
            <person name="Im W.-T."/>
        </authorList>
    </citation>
    <scope>NUCLEOTIDE SEQUENCE</scope>
    <source>
        <strain evidence="2">G188</strain>
    </source>
</reference>
<organism evidence="2 3">
    <name type="scientific">Nocardioides panacis</name>
    <dbReference type="NCBI Taxonomy" id="2849501"/>
    <lineage>
        <taxon>Bacteria</taxon>
        <taxon>Bacillati</taxon>
        <taxon>Actinomycetota</taxon>
        <taxon>Actinomycetes</taxon>
        <taxon>Propionibacteriales</taxon>
        <taxon>Nocardioidaceae</taxon>
        <taxon>Nocardioides</taxon>
    </lineage>
</organism>
<feature type="transmembrane region" description="Helical" evidence="1">
    <location>
        <begin position="35"/>
        <end position="56"/>
    </location>
</feature>
<dbReference type="RefSeq" id="WP_216940985.1">
    <property type="nucleotide sequence ID" value="NZ_CP077062.1"/>
</dbReference>
<evidence type="ECO:0000313" key="3">
    <source>
        <dbReference type="Proteomes" id="UP000683575"/>
    </source>
</evidence>
<keyword evidence="1" id="KW-1133">Transmembrane helix</keyword>
<feature type="transmembrane region" description="Helical" evidence="1">
    <location>
        <begin position="7"/>
        <end position="29"/>
    </location>
</feature>
<evidence type="ECO:0000256" key="1">
    <source>
        <dbReference type="SAM" id="Phobius"/>
    </source>
</evidence>
<dbReference type="AlphaFoldDB" id="A0A975Y191"/>
<protein>
    <recommendedName>
        <fullName evidence="4">Tetratricopeptide repeat protein</fullName>
    </recommendedName>
</protein>
<dbReference type="KEGG" id="nps:KRR39_04860"/>
<proteinExistence type="predicted"/>
<keyword evidence="1" id="KW-0812">Transmembrane</keyword>
<name>A0A975Y191_9ACTN</name>
<sequence>MSVRTKATLAVMVLVLVFYAVFIGVRGVGLLGSGSVVGVLLGAALLVLPLLGLLLVGREIEFGRRTSVLAAALEAEGGLPVDDLPRRPSGRVDRGAADAQFAQMREQAEARPDDWRSWFRLALAYDAAGDRTRAREAARHALTLHG</sequence>
<accession>A0A975Y191</accession>
<keyword evidence="3" id="KW-1185">Reference proteome</keyword>
<keyword evidence="1" id="KW-0472">Membrane</keyword>
<dbReference type="EMBL" id="CP077062">
    <property type="protein sequence ID" value="QWZ09139.1"/>
    <property type="molecule type" value="Genomic_DNA"/>
</dbReference>